<feature type="domain" description="HTH iclR-type" evidence="4">
    <location>
        <begin position="11"/>
        <end position="73"/>
    </location>
</feature>
<dbReference type="InterPro" id="IPR036390">
    <property type="entry name" value="WH_DNA-bd_sf"/>
</dbReference>
<proteinExistence type="predicted"/>
<protein>
    <submittedName>
        <fullName evidence="6">IclR family transcriptional regulator</fullName>
    </submittedName>
</protein>
<dbReference type="Gene3D" id="1.10.10.10">
    <property type="entry name" value="Winged helix-like DNA-binding domain superfamily/Winged helix DNA-binding domain"/>
    <property type="match status" value="1"/>
</dbReference>
<evidence type="ECO:0000256" key="2">
    <source>
        <dbReference type="ARBA" id="ARBA00023125"/>
    </source>
</evidence>
<evidence type="ECO:0000313" key="7">
    <source>
        <dbReference type="Proteomes" id="UP001521137"/>
    </source>
</evidence>
<keyword evidence="1" id="KW-0805">Transcription regulation</keyword>
<feature type="domain" description="IclR-ED" evidence="5">
    <location>
        <begin position="74"/>
        <end position="252"/>
    </location>
</feature>
<evidence type="ECO:0000259" key="5">
    <source>
        <dbReference type="PROSITE" id="PS51078"/>
    </source>
</evidence>
<gene>
    <name evidence="6" type="ORF">L0668_03075</name>
</gene>
<comment type="caution">
    <text evidence="6">The sequence shown here is derived from an EMBL/GenBank/DDBJ whole genome shotgun (WGS) entry which is preliminary data.</text>
</comment>
<dbReference type="InterPro" id="IPR050707">
    <property type="entry name" value="HTH_MetabolicPath_Reg"/>
</dbReference>
<dbReference type="SUPFAM" id="SSF55781">
    <property type="entry name" value="GAF domain-like"/>
    <property type="match status" value="1"/>
</dbReference>
<dbReference type="PANTHER" id="PTHR30136:SF7">
    <property type="entry name" value="HTH-TYPE TRANSCRIPTIONAL REGULATOR KDGR-RELATED"/>
    <property type="match status" value="1"/>
</dbReference>
<sequence length="258" mass="28968">METKPQKKYSAPALEKGLDILELLSKDSTPIGTTTIAERLGRSNAEIYRMILVLEQRGYIEKEDDSDGYLVTRKLLQLGTEHEPVKDILEYAYPIMRKLADDTSMSCHIAVESQDQIVVIARAESPNLMSYSVRVGYRRPILYSASGQILFVHQEAEKKESMLKMLSNYHSESEINEFMAKCKKVAKQGILKAPSLYVTGVVDLAYPIMDGNMAVASLTVPYIERIPEEKSIEEVIEKLKAAADELSKALTYGIVRKS</sequence>
<dbReference type="Proteomes" id="UP001521137">
    <property type="component" value="Unassembled WGS sequence"/>
</dbReference>
<dbReference type="Pfam" id="PF09339">
    <property type="entry name" value="HTH_IclR"/>
    <property type="match status" value="1"/>
</dbReference>
<evidence type="ECO:0000259" key="4">
    <source>
        <dbReference type="PROSITE" id="PS51077"/>
    </source>
</evidence>
<dbReference type="InterPro" id="IPR005471">
    <property type="entry name" value="Tscrpt_reg_IclR_N"/>
</dbReference>
<dbReference type="RefSeq" id="WP_235310585.1">
    <property type="nucleotide sequence ID" value="NZ_JAKGAS010000001.1"/>
</dbReference>
<dbReference type="PROSITE" id="PS51078">
    <property type="entry name" value="ICLR_ED"/>
    <property type="match status" value="1"/>
</dbReference>
<dbReference type="PANTHER" id="PTHR30136">
    <property type="entry name" value="HELIX-TURN-HELIX TRANSCRIPTIONAL REGULATOR, ICLR FAMILY"/>
    <property type="match status" value="1"/>
</dbReference>
<evidence type="ECO:0000256" key="3">
    <source>
        <dbReference type="ARBA" id="ARBA00023163"/>
    </source>
</evidence>
<dbReference type="Gene3D" id="3.30.450.40">
    <property type="match status" value="1"/>
</dbReference>
<keyword evidence="2" id="KW-0238">DNA-binding</keyword>
<dbReference type="PROSITE" id="PS51077">
    <property type="entry name" value="HTH_ICLR"/>
    <property type="match status" value="1"/>
</dbReference>
<keyword evidence="3" id="KW-0804">Transcription</keyword>
<dbReference type="SUPFAM" id="SSF46785">
    <property type="entry name" value="Winged helix' DNA-binding domain"/>
    <property type="match status" value="1"/>
</dbReference>
<dbReference type="InterPro" id="IPR014757">
    <property type="entry name" value="Tscrpt_reg_IclR_C"/>
</dbReference>
<dbReference type="InterPro" id="IPR029016">
    <property type="entry name" value="GAF-like_dom_sf"/>
</dbReference>
<reference evidence="6 7" key="1">
    <citation type="submission" date="2022-01" db="EMBL/GenBank/DDBJ databases">
        <title>Paraglaciecola sp. G1-23.</title>
        <authorList>
            <person name="Jin M.S."/>
            <person name="Han D.M."/>
            <person name="Kim H.M."/>
            <person name="Jeon C.O."/>
        </authorList>
    </citation>
    <scope>NUCLEOTIDE SEQUENCE [LARGE SCALE GENOMIC DNA]</scope>
    <source>
        <strain evidence="6 7">G1-23</strain>
    </source>
</reference>
<dbReference type="EMBL" id="JAKGAS010000001">
    <property type="protein sequence ID" value="MCF2947073.1"/>
    <property type="molecule type" value="Genomic_DNA"/>
</dbReference>
<dbReference type="InterPro" id="IPR036388">
    <property type="entry name" value="WH-like_DNA-bd_sf"/>
</dbReference>
<dbReference type="Pfam" id="PF01614">
    <property type="entry name" value="IclR_C"/>
    <property type="match status" value="1"/>
</dbReference>
<name>A0ABS9D2E1_9ALTE</name>
<dbReference type="SMART" id="SM00346">
    <property type="entry name" value="HTH_ICLR"/>
    <property type="match status" value="1"/>
</dbReference>
<accession>A0ABS9D2E1</accession>
<organism evidence="6 7">
    <name type="scientific">Paraglaciecola algarum</name>
    <dbReference type="NCBI Taxonomy" id="3050085"/>
    <lineage>
        <taxon>Bacteria</taxon>
        <taxon>Pseudomonadati</taxon>
        <taxon>Pseudomonadota</taxon>
        <taxon>Gammaproteobacteria</taxon>
        <taxon>Alteromonadales</taxon>
        <taxon>Alteromonadaceae</taxon>
        <taxon>Paraglaciecola</taxon>
    </lineage>
</organism>
<evidence type="ECO:0000313" key="6">
    <source>
        <dbReference type="EMBL" id="MCF2947073.1"/>
    </source>
</evidence>
<keyword evidence="7" id="KW-1185">Reference proteome</keyword>
<evidence type="ECO:0000256" key="1">
    <source>
        <dbReference type="ARBA" id="ARBA00023015"/>
    </source>
</evidence>